<keyword evidence="3" id="KW-0808">Transferase</keyword>
<dbReference type="PANTHER" id="PTHR11129">
    <property type="entry name" value="PROTEIN FARNESYLTRANSFERASE ALPHA SUBUNIT/RAB GERANYLGERANYL TRANSFERASE ALPHA SUBUNIT"/>
    <property type="match status" value="1"/>
</dbReference>
<dbReference type="InterPro" id="IPR002088">
    <property type="entry name" value="Prenyl_trans_a"/>
</dbReference>
<dbReference type="Gene3D" id="1.25.40.120">
    <property type="entry name" value="Protein prenylyltransferase"/>
    <property type="match status" value="1"/>
</dbReference>
<dbReference type="EMBL" id="CAXAMN010001126">
    <property type="protein sequence ID" value="CAK8992731.1"/>
    <property type="molecule type" value="Genomic_DNA"/>
</dbReference>
<reference evidence="5 6" key="1">
    <citation type="submission" date="2024-02" db="EMBL/GenBank/DDBJ databases">
        <authorList>
            <person name="Chen Y."/>
            <person name="Shah S."/>
            <person name="Dougan E. K."/>
            <person name="Thang M."/>
            <person name="Chan C."/>
        </authorList>
    </citation>
    <scope>NUCLEOTIDE SEQUENCE [LARGE SCALE GENOMIC DNA]</scope>
</reference>
<keyword evidence="4" id="KW-0677">Repeat</keyword>
<dbReference type="SUPFAM" id="SSF48439">
    <property type="entry name" value="Protein prenylyltransferase"/>
    <property type="match status" value="1"/>
</dbReference>
<evidence type="ECO:0008006" key="7">
    <source>
        <dbReference type="Google" id="ProtNLM"/>
    </source>
</evidence>
<name>A0ABP0HRA2_9DINO</name>
<sequence length="399" mass="45094">MALLLERLNAAFREDPGIDEYALVPAACPELFGAAGTEDLGCIAAQQKLAISIEGALLLYLHAYQVMQKAMAHGQVQAALESSRAVLLCSADCVRAWDCREQLLAHLDLEAELLFSALLLRTNHKSGETWSQRRRLLSKALEQEDERQRLLSQELALVEELAKRYDHHYYAWNHWAWLDRQSIEGPAMDFPELAFTTPSHYGLFHHRLVRLQRHMGHAAKAAITLQGMEDLQPFGVEAFTEEWNLALKLLQTYPHLEAPWAFRAQLFALLLEQGLIKIQDVAKLWKGEVERAQKLMESAESQRWARRFQVHILQELGFYLLESDCRETATLRLDARAALDELKIVKAAMPAVLKCIAADLQPDGDSLPGQKGSCDSVNSDTVMRTEDGLYAMRSCVKFS</sequence>
<evidence type="ECO:0000256" key="3">
    <source>
        <dbReference type="ARBA" id="ARBA00022679"/>
    </source>
</evidence>
<accession>A0ABP0HRA2</accession>
<proteinExistence type="inferred from homology"/>
<protein>
    <recommendedName>
        <fullName evidence="7">Tetratricopeptide repeat protein 38</fullName>
    </recommendedName>
</protein>
<comment type="caution">
    <text evidence="5">The sequence shown here is derived from an EMBL/GenBank/DDBJ whole genome shotgun (WGS) entry which is preliminary data.</text>
</comment>
<keyword evidence="2" id="KW-0637">Prenyltransferase</keyword>
<evidence type="ECO:0000256" key="2">
    <source>
        <dbReference type="ARBA" id="ARBA00022602"/>
    </source>
</evidence>
<gene>
    <name evidence="5" type="ORF">CCMP2556_LOCUS2979</name>
</gene>
<evidence type="ECO:0000313" key="5">
    <source>
        <dbReference type="EMBL" id="CAK8992731.1"/>
    </source>
</evidence>
<organism evidence="5 6">
    <name type="scientific">Durusdinium trenchii</name>
    <dbReference type="NCBI Taxonomy" id="1381693"/>
    <lineage>
        <taxon>Eukaryota</taxon>
        <taxon>Sar</taxon>
        <taxon>Alveolata</taxon>
        <taxon>Dinophyceae</taxon>
        <taxon>Suessiales</taxon>
        <taxon>Symbiodiniaceae</taxon>
        <taxon>Durusdinium</taxon>
    </lineage>
</organism>
<keyword evidence="6" id="KW-1185">Reference proteome</keyword>
<dbReference type="PANTHER" id="PTHR11129:SF3">
    <property type="entry name" value="PROTEIN PRENYLTRANSFERASE ALPHA SUBUNIT REPEAT-CONTAINING PROTEIN 1"/>
    <property type="match status" value="1"/>
</dbReference>
<dbReference type="Pfam" id="PF01239">
    <property type="entry name" value="PPTA"/>
    <property type="match status" value="1"/>
</dbReference>
<evidence type="ECO:0000256" key="4">
    <source>
        <dbReference type="ARBA" id="ARBA00022737"/>
    </source>
</evidence>
<comment type="similarity">
    <text evidence="1">Belongs to the protein prenyltransferase subunit alpha family.</text>
</comment>
<evidence type="ECO:0000313" key="6">
    <source>
        <dbReference type="Proteomes" id="UP001642484"/>
    </source>
</evidence>
<dbReference type="Proteomes" id="UP001642484">
    <property type="component" value="Unassembled WGS sequence"/>
</dbReference>
<evidence type="ECO:0000256" key="1">
    <source>
        <dbReference type="ARBA" id="ARBA00006734"/>
    </source>
</evidence>